<comment type="similarity">
    <text evidence="7">Belongs to the FOXJ1 family.</text>
</comment>
<keyword evidence="5" id="KW-0804">Transcription</keyword>
<accession>A0A7J5YSM8</accession>
<sequence>MADYREDTGARALLALQSAPCSPVRVGVTSHYLQPSLALSGPALMDARADAGIFPGRLACPAPQALARLEGRDFEFLMRQRTVTIGRNSSHGSVDINMGHSSFISRRHLQVTCDEANGFSLRCLGKNGVFVDGVFQRRGAPPLLLPRDTVIKIQFMSLLQHEEHREREQLSLPPRPLLPHISPLKISIPTMQQHEEHIRAFGSPLPSPTGTISVPNSCPDESKPPYSYAQLIVQAISSAQDKQLTLSGIYAHITKHYPYYRTADKGWQNSIRHNLSLNRYFLKVARSQDEPGKGSFWRVDSASESKLVEQAFRKRRQRGVACFRTPFGPLSSRSAPASPTHQGLLSPPSSGLQTPECLSRDGSPISHDHHEQLAHKLASVPEYRISSQWSARHHGGPHPHLNAALRPGKALAFIPGGGHIQPLHLLRAPPSPPVTMLRVVTSTPLTSHPPNGYSAGGAEGHSELRADQGAVIQTVDSAVQGGDGRNLALGLHQLPVRAVTQNGKHTTAAAVATVTSFANASGLSSPLQILAAQASSSPPVLLSRQPGAESLSEHPGEPQSKRPKMEDGGGLESAQHQVTPAQQPVIVAMTTQNHDPRK</sequence>
<feature type="DNA-binding region" description="Fork-head" evidence="8">
    <location>
        <begin position="223"/>
        <end position="318"/>
    </location>
</feature>
<dbReference type="AlphaFoldDB" id="A0A7J5YSM8"/>
<feature type="compositionally biased region" description="Basic and acidic residues" evidence="9">
    <location>
        <begin position="551"/>
        <end position="567"/>
    </location>
</feature>
<dbReference type="InterPro" id="IPR036390">
    <property type="entry name" value="WH_DNA-bd_sf"/>
</dbReference>
<dbReference type="PRINTS" id="PR00053">
    <property type="entry name" value="FORKHEAD"/>
</dbReference>
<evidence type="ECO:0008006" key="14">
    <source>
        <dbReference type="Google" id="ProtNLM"/>
    </source>
</evidence>
<dbReference type="InterPro" id="IPR008984">
    <property type="entry name" value="SMAD_FHA_dom_sf"/>
</dbReference>
<dbReference type="SUPFAM" id="SSF46785">
    <property type="entry name" value="Winged helix' DNA-binding domain"/>
    <property type="match status" value="1"/>
</dbReference>
<reference evidence="12 13" key="1">
    <citation type="submission" date="2020-03" db="EMBL/GenBank/DDBJ databases">
        <title>Dissostichus mawsoni Genome sequencing and assembly.</title>
        <authorList>
            <person name="Park H."/>
        </authorList>
    </citation>
    <scope>NUCLEOTIDE SEQUENCE [LARGE SCALE GENOMIC DNA]</scope>
    <source>
        <strain evidence="12">DM0001</strain>
        <tissue evidence="12">Muscle</tissue>
    </source>
</reference>
<dbReference type="Pfam" id="PF00250">
    <property type="entry name" value="Forkhead"/>
    <property type="match status" value="1"/>
</dbReference>
<dbReference type="GO" id="GO:0000978">
    <property type="term" value="F:RNA polymerase II cis-regulatory region sequence-specific DNA binding"/>
    <property type="evidence" value="ECO:0007669"/>
    <property type="project" value="TreeGrafter"/>
</dbReference>
<name>A0A7J5YSM8_DISMA</name>
<dbReference type="PANTHER" id="PTHR45881:SF4">
    <property type="entry name" value="FORKHEAD BOX PROTEIN K1"/>
    <property type="match status" value="1"/>
</dbReference>
<dbReference type="GO" id="GO:0000981">
    <property type="term" value="F:DNA-binding transcription factor activity, RNA polymerase II-specific"/>
    <property type="evidence" value="ECO:0007669"/>
    <property type="project" value="TreeGrafter"/>
</dbReference>
<dbReference type="SUPFAM" id="SSF49879">
    <property type="entry name" value="SMAD/FHA domain"/>
    <property type="match status" value="1"/>
</dbReference>
<dbReference type="InterPro" id="IPR047394">
    <property type="entry name" value="FH_FOXK1"/>
</dbReference>
<comment type="subcellular location">
    <subcellularLocation>
        <location evidence="1 8">Nucleus</location>
    </subcellularLocation>
</comment>
<dbReference type="Gene3D" id="1.10.10.10">
    <property type="entry name" value="Winged helix-like DNA-binding domain superfamily/Winged helix DNA-binding domain"/>
    <property type="match status" value="1"/>
</dbReference>
<dbReference type="InterPro" id="IPR036388">
    <property type="entry name" value="WH-like_DNA-bd_sf"/>
</dbReference>
<dbReference type="Pfam" id="PF00498">
    <property type="entry name" value="FHA"/>
    <property type="match status" value="1"/>
</dbReference>
<evidence type="ECO:0000256" key="8">
    <source>
        <dbReference type="PROSITE-ProRule" id="PRU00089"/>
    </source>
</evidence>
<evidence type="ECO:0000256" key="9">
    <source>
        <dbReference type="SAM" id="MobiDB-lite"/>
    </source>
</evidence>
<feature type="compositionally biased region" description="Polar residues" evidence="9">
    <location>
        <begin position="589"/>
        <end position="598"/>
    </location>
</feature>
<evidence type="ECO:0000256" key="3">
    <source>
        <dbReference type="ARBA" id="ARBA00023015"/>
    </source>
</evidence>
<feature type="compositionally biased region" description="Polar residues" evidence="9">
    <location>
        <begin position="331"/>
        <end position="353"/>
    </location>
</feature>
<dbReference type="InterPro" id="IPR030456">
    <property type="entry name" value="TF_fork_head_CS_2"/>
</dbReference>
<dbReference type="OrthoDB" id="691130at2759"/>
<feature type="region of interest" description="Disordered" evidence="9">
    <location>
        <begin position="538"/>
        <end position="598"/>
    </location>
</feature>
<dbReference type="EMBL" id="JAAKFY010000009">
    <property type="protein sequence ID" value="KAF3852153.1"/>
    <property type="molecule type" value="Genomic_DNA"/>
</dbReference>
<gene>
    <name evidence="12" type="ORF">F7725_005508</name>
</gene>
<dbReference type="CDD" id="cd22688">
    <property type="entry name" value="FHA_FOXK"/>
    <property type="match status" value="1"/>
</dbReference>
<evidence type="ECO:0000313" key="13">
    <source>
        <dbReference type="Proteomes" id="UP000518266"/>
    </source>
</evidence>
<keyword evidence="13" id="KW-1185">Reference proteome</keyword>
<evidence type="ECO:0000256" key="5">
    <source>
        <dbReference type="ARBA" id="ARBA00023163"/>
    </source>
</evidence>
<dbReference type="FunFam" id="1.10.10.10:FF:000030">
    <property type="entry name" value="Forkhead box protein K2"/>
    <property type="match status" value="1"/>
</dbReference>
<dbReference type="GO" id="GO:0001947">
    <property type="term" value="P:heart looping"/>
    <property type="evidence" value="ECO:0007669"/>
    <property type="project" value="UniProtKB-ARBA"/>
</dbReference>
<feature type="domain" description="Fork-head" evidence="11">
    <location>
        <begin position="223"/>
        <end position="318"/>
    </location>
</feature>
<evidence type="ECO:0000256" key="4">
    <source>
        <dbReference type="ARBA" id="ARBA00023125"/>
    </source>
</evidence>
<dbReference type="PANTHER" id="PTHR45881">
    <property type="entry name" value="CHECKPOINT SUPPRESSOR 1-LIKE, ISOFORM A-RELATED"/>
    <property type="match status" value="1"/>
</dbReference>
<organism evidence="12 13">
    <name type="scientific">Dissostichus mawsoni</name>
    <name type="common">Antarctic cod</name>
    <dbReference type="NCBI Taxonomy" id="36200"/>
    <lineage>
        <taxon>Eukaryota</taxon>
        <taxon>Metazoa</taxon>
        <taxon>Chordata</taxon>
        <taxon>Craniata</taxon>
        <taxon>Vertebrata</taxon>
        <taxon>Euteleostomi</taxon>
        <taxon>Actinopterygii</taxon>
        <taxon>Neopterygii</taxon>
        <taxon>Teleostei</taxon>
        <taxon>Neoteleostei</taxon>
        <taxon>Acanthomorphata</taxon>
        <taxon>Eupercaria</taxon>
        <taxon>Perciformes</taxon>
        <taxon>Notothenioidei</taxon>
        <taxon>Nototheniidae</taxon>
        <taxon>Dissostichus</taxon>
    </lineage>
</organism>
<keyword evidence="2" id="KW-0970">Cilium biogenesis/degradation</keyword>
<protein>
    <recommendedName>
        <fullName evidence="14">Forkhead box K1</fullName>
    </recommendedName>
</protein>
<evidence type="ECO:0000256" key="6">
    <source>
        <dbReference type="ARBA" id="ARBA00023242"/>
    </source>
</evidence>
<evidence type="ECO:0000256" key="7">
    <source>
        <dbReference type="ARBA" id="ARBA00034770"/>
    </source>
</evidence>
<dbReference type="GO" id="GO:0060271">
    <property type="term" value="P:cilium assembly"/>
    <property type="evidence" value="ECO:0007669"/>
    <property type="project" value="UniProtKB-ARBA"/>
</dbReference>
<feature type="domain" description="FHA" evidence="10">
    <location>
        <begin position="83"/>
        <end position="136"/>
    </location>
</feature>
<evidence type="ECO:0000259" key="10">
    <source>
        <dbReference type="PROSITE" id="PS50006"/>
    </source>
</evidence>
<dbReference type="SMART" id="SM00240">
    <property type="entry name" value="FHA"/>
    <property type="match status" value="1"/>
</dbReference>
<dbReference type="InterPro" id="IPR001766">
    <property type="entry name" value="Fork_head_dom"/>
</dbReference>
<proteinExistence type="inferred from homology"/>
<keyword evidence="4 8" id="KW-0238">DNA-binding</keyword>
<dbReference type="Proteomes" id="UP000518266">
    <property type="component" value="Unassembled WGS sequence"/>
</dbReference>
<evidence type="ECO:0000256" key="2">
    <source>
        <dbReference type="ARBA" id="ARBA00022794"/>
    </source>
</evidence>
<dbReference type="GO" id="GO:0005634">
    <property type="term" value="C:nucleus"/>
    <property type="evidence" value="ECO:0007669"/>
    <property type="project" value="UniProtKB-SubCell"/>
</dbReference>
<keyword evidence="6 8" id="KW-0539">Nucleus</keyword>
<dbReference type="GO" id="GO:0045893">
    <property type="term" value="P:positive regulation of DNA-templated transcription"/>
    <property type="evidence" value="ECO:0007669"/>
    <property type="project" value="UniProtKB-ARBA"/>
</dbReference>
<dbReference type="PROSITE" id="PS50006">
    <property type="entry name" value="FHA_DOMAIN"/>
    <property type="match status" value="1"/>
</dbReference>
<keyword evidence="3" id="KW-0805">Transcription regulation</keyword>
<evidence type="ECO:0000256" key="1">
    <source>
        <dbReference type="ARBA" id="ARBA00004123"/>
    </source>
</evidence>
<dbReference type="CDD" id="cd20054">
    <property type="entry name" value="FH_FOXK1"/>
    <property type="match status" value="1"/>
</dbReference>
<evidence type="ECO:0000313" key="12">
    <source>
        <dbReference type="EMBL" id="KAF3852153.1"/>
    </source>
</evidence>
<dbReference type="PROSITE" id="PS00658">
    <property type="entry name" value="FORK_HEAD_2"/>
    <property type="match status" value="1"/>
</dbReference>
<dbReference type="InterPro" id="IPR000253">
    <property type="entry name" value="FHA_dom"/>
</dbReference>
<evidence type="ECO:0000259" key="11">
    <source>
        <dbReference type="PROSITE" id="PS50039"/>
    </source>
</evidence>
<dbReference type="GO" id="GO:0003146">
    <property type="term" value="P:heart jogging"/>
    <property type="evidence" value="ECO:0007669"/>
    <property type="project" value="UniProtKB-ARBA"/>
</dbReference>
<dbReference type="PROSITE" id="PS50039">
    <property type="entry name" value="FORK_HEAD_3"/>
    <property type="match status" value="1"/>
</dbReference>
<feature type="region of interest" description="Disordered" evidence="9">
    <location>
        <begin position="331"/>
        <end position="367"/>
    </location>
</feature>
<dbReference type="Gene3D" id="2.60.200.20">
    <property type="match status" value="1"/>
</dbReference>
<dbReference type="FunFam" id="2.60.200.20:FF:000031">
    <property type="entry name" value="Forkhead box protein K1"/>
    <property type="match status" value="1"/>
</dbReference>
<dbReference type="PROSITE" id="PS00657">
    <property type="entry name" value="FORK_HEAD_1"/>
    <property type="match status" value="1"/>
</dbReference>
<comment type="caution">
    <text evidence="12">The sequence shown here is derived from an EMBL/GenBank/DDBJ whole genome shotgun (WGS) entry which is preliminary data.</text>
</comment>
<dbReference type="SMART" id="SM00339">
    <property type="entry name" value="FH"/>
    <property type="match status" value="1"/>
</dbReference>
<dbReference type="InterPro" id="IPR018122">
    <property type="entry name" value="TF_fork_head_CS_1"/>
</dbReference>